<dbReference type="Pfam" id="PF01640">
    <property type="entry name" value="Peptidase_C10"/>
    <property type="match status" value="1"/>
</dbReference>
<dbReference type="PROSITE" id="PS51257">
    <property type="entry name" value="PROKAR_LIPOPROTEIN"/>
    <property type="match status" value="1"/>
</dbReference>
<dbReference type="Pfam" id="PF13734">
    <property type="entry name" value="Inhibitor_I69"/>
    <property type="match status" value="1"/>
</dbReference>
<name>A0ABR7DTW0_9BACT</name>
<evidence type="ECO:0000256" key="1">
    <source>
        <dbReference type="ARBA" id="ARBA00009693"/>
    </source>
</evidence>
<proteinExistence type="inferred from homology"/>
<dbReference type="InterPro" id="IPR044934">
    <property type="entry name" value="Streptopain_sf"/>
</dbReference>
<protein>
    <submittedName>
        <fullName evidence="7">C10 family peptidase</fullName>
    </submittedName>
</protein>
<feature type="domain" description="Spi protease inhibitor" evidence="6">
    <location>
        <begin position="59"/>
        <end position="158"/>
    </location>
</feature>
<comment type="caution">
    <text evidence="7">The sequence shown here is derived from an EMBL/GenBank/DDBJ whole genome shotgun (WGS) entry which is preliminary data.</text>
</comment>
<dbReference type="SUPFAM" id="SSF54001">
    <property type="entry name" value="Cysteine proteinases"/>
    <property type="match status" value="1"/>
</dbReference>
<keyword evidence="3" id="KW-0732">Signal</keyword>
<evidence type="ECO:0000313" key="8">
    <source>
        <dbReference type="Proteomes" id="UP000651475"/>
    </source>
</evidence>
<reference evidence="7 8" key="1">
    <citation type="submission" date="2020-08" db="EMBL/GenBank/DDBJ databases">
        <title>Genome public.</title>
        <authorList>
            <person name="Liu C."/>
            <person name="Sun Q."/>
        </authorList>
    </citation>
    <scope>NUCLEOTIDE SEQUENCE [LARGE SCALE GENOMIC DNA]</scope>
    <source>
        <strain evidence="7 8">NSJ-79</strain>
    </source>
</reference>
<dbReference type="InterPro" id="IPR025896">
    <property type="entry name" value="Spi_Prtas-inh"/>
</dbReference>
<keyword evidence="5" id="KW-0788">Thiol protease</keyword>
<evidence type="ECO:0000256" key="2">
    <source>
        <dbReference type="ARBA" id="ARBA00022670"/>
    </source>
</evidence>
<evidence type="ECO:0000256" key="3">
    <source>
        <dbReference type="ARBA" id="ARBA00022729"/>
    </source>
</evidence>
<sequence length="453" mass="51585">MNKTIFYSNLICLGLMLIVFISCSENINEEVKCNVKMLELDLSLDEALALRIESNGSTVIPEKEAILMVQKMFMEKVQTKNNSFFEIKSCRKEFFDKIFTKSEENVSCYIVEFTKDGDMGFSIVSADYRVPEVFSFCEKGSISDTVSNKGLKLFCDELAVYMRQKVSSYNQDSLYREVQMRFIKTKGWVDDGNIHTWTVPDVSYVPWDYTYMGSGDTGYEELVNEKLLKTKWGQADPYNGLLPLVSGIETKNGKAWVGCQMVAVAQIMAYHKKVYKDITLNDWNSITLMPDSYNKKLQSLMYDLFYSMKIGDPKVSGTNSSLDKSAKFLKNNGYSVGGECDYDYLDLQRALNTCGPVLLRGGDSSGGHAWLVEGTKTVIVTNYDLYEKDDGYDIWRIKVDIGGTISQYLRCNWGQYGNADGWYSSFTGYYDKGEGKKEPFNYTKNRKMLNGIK</sequence>
<organism evidence="7 8">
    <name type="scientific">Parabacteroides hominis</name>
    <dbReference type="NCBI Taxonomy" id="2763057"/>
    <lineage>
        <taxon>Bacteria</taxon>
        <taxon>Pseudomonadati</taxon>
        <taxon>Bacteroidota</taxon>
        <taxon>Bacteroidia</taxon>
        <taxon>Bacteroidales</taxon>
        <taxon>Tannerellaceae</taxon>
        <taxon>Parabacteroides</taxon>
    </lineage>
</organism>
<evidence type="ECO:0000313" key="7">
    <source>
        <dbReference type="EMBL" id="MBC5634874.1"/>
    </source>
</evidence>
<gene>
    <name evidence="7" type="ORF">H8S65_19215</name>
</gene>
<keyword evidence="2" id="KW-0645">Protease</keyword>
<comment type="similarity">
    <text evidence="1">Belongs to the peptidase C10 family.</text>
</comment>
<evidence type="ECO:0000259" key="6">
    <source>
        <dbReference type="Pfam" id="PF13734"/>
    </source>
</evidence>
<dbReference type="EMBL" id="JACOOJ010000054">
    <property type="protein sequence ID" value="MBC5634874.1"/>
    <property type="molecule type" value="Genomic_DNA"/>
</dbReference>
<keyword evidence="8" id="KW-1185">Reference proteome</keyword>
<dbReference type="RefSeq" id="WP_186931440.1">
    <property type="nucleotide sequence ID" value="NZ_JACOOJ010000054.1"/>
</dbReference>
<accession>A0ABR7DTW0</accession>
<dbReference type="InterPro" id="IPR038765">
    <property type="entry name" value="Papain-like_cys_pep_sf"/>
</dbReference>
<evidence type="ECO:0000256" key="5">
    <source>
        <dbReference type="ARBA" id="ARBA00022807"/>
    </source>
</evidence>
<dbReference type="InterPro" id="IPR000200">
    <property type="entry name" value="Peptidase_C10"/>
</dbReference>
<keyword evidence="4" id="KW-0378">Hydrolase</keyword>
<evidence type="ECO:0000256" key="4">
    <source>
        <dbReference type="ARBA" id="ARBA00022801"/>
    </source>
</evidence>
<dbReference type="Gene3D" id="3.90.70.50">
    <property type="entry name" value="Peptidase C10, streptopain"/>
    <property type="match status" value="1"/>
</dbReference>
<dbReference type="Proteomes" id="UP000651475">
    <property type="component" value="Unassembled WGS sequence"/>
</dbReference>